<keyword evidence="2" id="KW-0812">Transmembrane</keyword>
<evidence type="ECO:0000313" key="5">
    <source>
        <dbReference type="Proteomes" id="UP000053599"/>
    </source>
</evidence>
<feature type="transmembrane region" description="Helical" evidence="2">
    <location>
        <begin position="217"/>
        <end position="237"/>
    </location>
</feature>
<dbReference type="STRING" id="1016849.A0A0D1XG75"/>
<dbReference type="AlphaFoldDB" id="A0A0D1XG75"/>
<dbReference type="EMBL" id="KN846951">
    <property type="protein sequence ID" value="KIV87126.1"/>
    <property type="molecule type" value="Genomic_DNA"/>
</dbReference>
<keyword evidence="3" id="KW-0732">Signal</keyword>
<reference evidence="4 5" key="1">
    <citation type="submission" date="2015-01" db="EMBL/GenBank/DDBJ databases">
        <title>The Genome Sequence of Exophiala sideris CBS121828.</title>
        <authorList>
            <consortium name="The Broad Institute Genomics Platform"/>
            <person name="Cuomo C."/>
            <person name="de Hoog S."/>
            <person name="Gorbushina A."/>
            <person name="Stielow B."/>
            <person name="Teixiera M."/>
            <person name="Abouelleil A."/>
            <person name="Chapman S.B."/>
            <person name="Priest M."/>
            <person name="Young S.K."/>
            <person name="Wortman J."/>
            <person name="Nusbaum C."/>
            <person name="Birren B."/>
        </authorList>
    </citation>
    <scope>NUCLEOTIDE SEQUENCE [LARGE SCALE GENOMIC DNA]</scope>
    <source>
        <strain evidence="4 5">CBS 121828</strain>
    </source>
</reference>
<feature type="compositionally biased region" description="Low complexity" evidence="1">
    <location>
        <begin position="259"/>
        <end position="282"/>
    </location>
</feature>
<dbReference type="OrthoDB" id="1733656at2759"/>
<organism evidence="4 5">
    <name type="scientific">Exophiala sideris</name>
    <dbReference type="NCBI Taxonomy" id="1016849"/>
    <lineage>
        <taxon>Eukaryota</taxon>
        <taxon>Fungi</taxon>
        <taxon>Dikarya</taxon>
        <taxon>Ascomycota</taxon>
        <taxon>Pezizomycotina</taxon>
        <taxon>Eurotiomycetes</taxon>
        <taxon>Chaetothyriomycetidae</taxon>
        <taxon>Chaetothyriales</taxon>
        <taxon>Herpotrichiellaceae</taxon>
        <taxon>Exophiala</taxon>
    </lineage>
</organism>
<keyword evidence="2" id="KW-0472">Membrane</keyword>
<feature type="signal peptide" evidence="3">
    <location>
        <begin position="1"/>
        <end position="15"/>
    </location>
</feature>
<feature type="chain" id="PRO_5013062560" evidence="3">
    <location>
        <begin position="16"/>
        <end position="282"/>
    </location>
</feature>
<dbReference type="HOGENOM" id="CLU_070640_0_0_1"/>
<keyword evidence="2" id="KW-1133">Transmembrane helix</keyword>
<gene>
    <name evidence="4" type="ORF">PV11_02694</name>
</gene>
<evidence type="ECO:0000256" key="2">
    <source>
        <dbReference type="SAM" id="Phobius"/>
    </source>
</evidence>
<protein>
    <submittedName>
        <fullName evidence="4">Uncharacterized protein</fullName>
    </submittedName>
</protein>
<evidence type="ECO:0000256" key="3">
    <source>
        <dbReference type="SAM" id="SignalP"/>
    </source>
</evidence>
<dbReference type="Proteomes" id="UP000053599">
    <property type="component" value="Unassembled WGS sequence"/>
</dbReference>
<sequence length="282" mass="30899">MHFASLLLLPALVAAQQVPFADQAQAWFNKAKEYIPGNIPSGTANPVEVAAAKFADARVDRISIRNWERKLSPKPDTEEEWMIYMTGGNKTCFGRCDEVDKVWNESVPLLVALPQSAGSPPLRLGWVDCDKESVLCTGWAVTLPSVYHFMVPKKSDPQAKTPLHIIPFNFTSTTTTTIVEIPSRSKSTYLGEDEYTGLLHPFDGLLAKFGLQQPFGYVMWGLGIMPSWVMMIGISFISRQIMSRRMQGGRNGEPPVGPAAPQAQARPAPAAAPAAGSAKKRR</sequence>
<evidence type="ECO:0000313" key="4">
    <source>
        <dbReference type="EMBL" id="KIV87126.1"/>
    </source>
</evidence>
<evidence type="ECO:0000256" key="1">
    <source>
        <dbReference type="SAM" id="MobiDB-lite"/>
    </source>
</evidence>
<accession>A0A0D1XG75</accession>
<proteinExistence type="predicted"/>
<feature type="region of interest" description="Disordered" evidence="1">
    <location>
        <begin position="246"/>
        <end position="282"/>
    </location>
</feature>
<name>A0A0D1XG75_9EURO</name>